<reference evidence="2" key="1">
    <citation type="submission" date="2016-11" db="UniProtKB">
        <authorList>
            <consortium name="WormBaseParasite"/>
        </authorList>
    </citation>
    <scope>IDENTIFICATION</scope>
    <source>
        <strain evidence="2">KR3021</strain>
    </source>
</reference>
<organism evidence="1 2">
    <name type="scientific">Rhabditophanes sp. KR3021</name>
    <dbReference type="NCBI Taxonomy" id="114890"/>
    <lineage>
        <taxon>Eukaryota</taxon>
        <taxon>Metazoa</taxon>
        <taxon>Ecdysozoa</taxon>
        <taxon>Nematoda</taxon>
        <taxon>Chromadorea</taxon>
        <taxon>Rhabditida</taxon>
        <taxon>Tylenchina</taxon>
        <taxon>Panagrolaimomorpha</taxon>
        <taxon>Strongyloidoidea</taxon>
        <taxon>Alloionematidae</taxon>
        <taxon>Rhabditophanes</taxon>
    </lineage>
</organism>
<evidence type="ECO:0000313" key="1">
    <source>
        <dbReference type="Proteomes" id="UP000095286"/>
    </source>
</evidence>
<protein>
    <submittedName>
        <fullName evidence="2">IgGFc_binding domain-containing protein</fullName>
    </submittedName>
</protein>
<dbReference type="WBParaSite" id="RSKR_0000737100.1">
    <property type="protein sequence ID" value="RSKR_0000737100.1"/>
    <property type="gene ID" value="RSKR_0000737100"/>
</dbReference>
<proteinExistence type="predicted"/>
<accession>A0AC35U4N3</accession>
<evidence type="ECO:0000313" key="2">
    <source>
        <dbReference type="WBParaSite" id="RSKR_0000737100.1"/>
    </source>
</evidence>
<name>A0AC35U4N3_9BILA</name>
<sequence length="593" mass="65099">MKGKFVLCAIASVLLFANICAISDSEGSYFVASFAQYIPEDDPRQFKLELVFIPSTEDITTISTSWYSQLNNSIVKNTLIAQKGTKNIQEFHYDDIVDDNYMVSGSVNQFKDPRIIITSDKPMKVIARIFDTVTGRGDAYDLISENIISNEYEVNLPKSNDNGYQIIQLFGKDTATVTVEYIHFMNNTQFQKGTIILTKEVGSNQNIFTIPFDNNQHSFYFKGDIAFYITAAVTNVDFMYYTRGNSDGLGNAIFEYVAHQPVPLSPYDCKHLFNEPTDIRMTTIQNAVSVYMGAGALNCGDTFPLYTLNDNRNQRSNGFGPDDSFAVPGTLGLVTDFNTTVGTTAFGIQVTHVQAPWARLGTMRDANQTAFGLFIHYTPESTQFVTGDTTFYTFSEGDMIEIYGDKDVGPAEFTLDGLNVLNAAPPAPIAELPVGVAYLQSTIPIKLFKNLDFNAFTIVITTGGLHTFSSKGKYVVYVMGKNDVTKPFIYGYTASYDTSKLTSYWAAEPTTTVPIVTTVAPIVTTAAPIVTTTVPIAPITTTTLTKKSTNAPITKTPIDVSTITIMTTTSGSTLSSSFIFTMIAAFCALIIHN</sequence>
<dbReference type="Proteomes" id="UP000095286">
    <property type="component" value="Unplaced"/>
</dbReference>